<comment type="caution">
    <text evidence="2">The sequence shown here is derived from an EMBL/GenBank/DDBJ whole genome shotgun (WGS) entry which is preliminary data.</text>
</comment>
<dbReference type="InterPro" id="IPR038670">
    <property type="entry name" value="HslJ-like_sf"/>
</dbReference>
<dbReference type="Proteomes" id="UP000253383">
    <property type="component" value="Unassembled WGS sequence"/>
</dbReference>
<dbReference type="Pfam" id="PF03724">
    <property type="entry name" value="META"/>
    <property type="match status" value="1"/>
</dbReference>
<reference evidence="2 3" key="1">
    <citation type="submission" date="2018-07" db="EMBL/GenBank/DDBJ databases">
        <title>Genome analysis of Larkinella rosea.</title>
        <authorList>
            <person name="Zhou Z."/>
            <person name="Wang G."/>
        </authorList>
    </citation>
    <scope>NUCLEOTIDE SEQUENCE [LARGE SCALE GENOMIC DNA]</scope>
    <source>
        <strain evidence="3">zzj9</strain>
    </source>
</reference>
<dbReference type="RefSeq" id="WP_114409374.1">
    <property type="nucleotide sequence ID" value="NZ_QOWE01000030.1"/>
</dbReference>
<dbReference type="EMBL" id="QOWE01000030">
    <property type="protein sequence ID" value="RCR66172.1"/>
    <property type="molecule type" value="Genomic_DNA"/>
</dbReference>
<proteinExistence type="predicted"/>
<dbReference type="AlphaFoldDB" id="A0A368JF56"/>
<name>A0A368JF56_9BACT</name>
<sequence>MRNVLEVTHRIMKKLAQLVYLSGFLVLADGCRKPPSEGSKPAETVDITAMDAGSKRRQGIDFTAQGATPTWTLDIDFAKTIRFQTPNGPLLTAAVPKSQRDPRGNGILFDAALIADASESISRSASRSAMVTRREGRLKVVISPVVCRDTRSGQTYAYGVTIETNGQRYSGCGTFLNGMSRLNSQWVLETYRGQRLHAEQFVNRQIPTLDINLKENRLQGFTGCNTLNGQVKADGDNVRFEALSTTRRACPYNFESGFLTALQSVTLYRISNNRLTLLADGKYVMSFRKMVRKEGSTTR</sequence>
<evidence type="ECO:0000313" key="2">
    <source>
        <dbReference type="EMBL" id="RCR66172.1"/>
    </source>
</evidence>
<evidence type="ECO:0000259" key="1">
    <source>
        <dbReference type="Pfam" id="PF03724"/>
    </source>
</evidence>
<dbReference type="PANTHER" id="PTHR35535:SF2">
    <property type="entry name" value="DUF306 DOMAIN-CONTAINING PROTEIN"/>
    <property type="match status" value="1"/>
</dbReference>
<evidence type="ECO:0000313" key="3">
    <source>
        <dbReference type="Proteomes" id="UP000253383"/>
    </source>
</evidence>
<accession>A0A368JF56</accession>
<feature type="domain" description="DUF306" evidence="1">
    <location>
        <begin position="183"/>
        <end position="288"/>
    </location>
</feature>
<gene>
    <name evidence="2" type="ORF">DUE52_27855</name>
</gene>
<dbReference type="InterPro" id="IPR005184">
    <property type="entry name" value="DUF306_Meta_HslJ"/>
</dbReference>
<protein>
    <submittedName>
        <fullName evidence="2">META domain-containing protein</fullName>
    </submittedName>
</protein>
<dbReference type="PANTHER" id="PTHR35535">
    <property type="entry name" value="HEAT SHOCK PROTEIN HSLJ"/>
    <property type="match status" value="1"/>
</dbReference>
<organism evidence="2 3">
    <name type="scientific">Larkinella punicea</name>
    <dbReference type="NCBI Taxonomy" id="2315727"/>
    <lineage>
        <taxon>Bacteria</taxon>
        <taxon>Pseudomonadati</taxon>
        <taxon>Bacteroidota</taxon>
        <taxon>Cytophagia</taxon>
        <taxon>Cytophagales</taxon>
        <taxon>Spirosomataceae</taxon>
        <taxon>Larkinella</taxon>
    </lineage>
</organism>
<dbReference type="InterPro" id="IPR053147">
    <property type="entry name" value="Hsp_HslJ-like"/>
</dbReference>
<dbReference type="Gene3D" id="2.40.128.270">
    <property type="match status" value="1"/>
</dbReference>
<keyword evidence="3" id="KW-1185">Reference proteome</keyword>
<dbReference type="OrthoDB" id="5348860at2"/>